<evidence type="ECO:0000259" key="7">
    <source>
        <dbReference type="SMART" id="SM00650"/>
    </source>
</evidence>
<dbReference type="GO" id="GO:0000179">
    <property type="term" value="F:rRNA (adenine-N6,N6-)-dimethyltransferase activity"/>
    <property type="evidence" value="ECO:0007669"/>
    <property type="project" value="InterPro"/>
</dbReference>
<keyword evidence="3" id="KW-0489">Methyltransferase</keyword>
<dbReference type="InterPro" id="IPR020596">
    <property type="entry name" value="rRNA_Ade_Mease_Trfase_CS"/>
</dbReference>
<dbReference type="Pfam" id="PF00398">
    <property type="entry name" value="RrnaAD"/>
    <property type="match status" value="1"/>
</dbReference>
<dbReference type="GO" id="GO:0005829">
    <property type="term" value="C:cytosol"/>
    <property type="evidence" value="ECO:0007669"/>
    <property type="project" value="TreeGrafter"/>
</dbReference>
<dbReference type="Gene3D" id="3.40.50.150">
    <property type="entry name" value="Vaccinia Virus protein VP39"/>
    <property type="match status" value="1"/>
</dbReference>
<dbReference type="InterPro" id="IPR011530">
    <property type="entry name" value="rRNA_adenine_dimethylase"/>
</dbReference>
<dbReference type="InterPro" id="IPR029063">
    <property type="entry name" value="SAM-dependent_MTases_sf"/>
</dbReference>
<dbReference type="PROSITE" id="PS01131">
    <property type="entry name" value="RRNA_A_DIMETH"/>
    <property type="match status" value="1"/>
</dbReference>
<evidence type="ECO:0000256" key="6">
    <source>
        <dbReference type="ARBA" id="ARBA00022884"/>
    </source>
</evidence>
<reference evidence="8" key="1">
    <citation type="submission" date="2020-05" db="EMBL/GenBank/DDBJ databases">
        <authorList>
            <person name="Chiriac C."/>
            <person name="Salcher M."/>
            <person name="Ghai R."/>
            <person name="Kavagutti S V."/>
        </authorList>
    </citation>
    <scope>NUCLEOTIDE SEQUENCE</scope>
</reference>
<dbReference type="InterPro" id="IPR020598">
    <property type="entry name" value="rRNA_Ade_methylase_Trfase_N"/>
</dbReference>
<dbReference type="GO" id="GO:0003723">
    <property type="term" value="F:RNA binding"/>
    <property type="evidence" value="ECO:0007669"/>
    <property type="project" value="UniProtKB-KW"/>
</dbReference>
<dbReference type="AlphaFoldDB" id="A0A6J6EMZ5"/>
<dbReference type="FunFam" id="1.10.8.100:FF:000001">
    <property type="entry name" value="Ribosomal RNA small subunit methyltransferase A"/>
    <property type="match status" value="1"/>
</dbReference>
<sequence>MTNQLLTPTEIRDLASKLDLKPTKKLGQNFVTDQNTVEKIVRTSKVNKDSIVLEVGPGLGSLTLALLATGAKVFAVEIDQRLAELLPITAKAKGFSGDQLEVINKDALEITTHEVKNPNILVANLPYNVSVPVIIHILETFPSIENYLVMVQSEVADRLAASPGSRTYGSPSVKLQWYGEVSKAGSVSRSVFWPVPNVDSDLVQITRKKDVDQSIRKELFAVVDAAFSQRRKMLRSALSSMCAGSEKASEILESAQIDPQLRGEALNVDDYVRLTYAMKKSGITIDSTRS</sequence>
<evidence type="ECO:0000256" key="1">
    <source>
        <dbReference type="ARBA" id="ARBA00022490"/>
    </source>
</evidence>
<evidence type="ECO:0000256" key="5">
    <source>
        <dbReference type="ARBA" id="ARBA00022691"/>
    </source>
</evidence>
<dbReference type="PANTHER" id="PTHR11727:SF7">
    <property type="entry name" value="DIMETHYLADENOSINE TRANSFERASE-RELATED"/>
    <property type="match status" value="1"/>
</dbReference>
<name>A0A6J6EMZ5_9ZZZZ</name>
<proteinExistence type="inferred from homology"/>
<keyword evidence="2" id="KW-0698">rRNA processing</keyword>
<protein>
    <submittedName>
        <fullName evidence="8">Unannotated protein</fullName>
    </submittedName>
</protein>
<accession>A0A6J6EMZ5</accession>
<evidence type="ECO:0000313" key="8">
    <source>
        <dbReference type="EMBL" id="CAB4576695.1"/>
    </source>
</evidence>
<evidence type="ECO:0000256" key="4">
    <source>
        <dbReference type="ARBA" id="ARBA00022679"/>
    </source>
</evidence>
<evidence type="ECO:0000256" key="3">
    <source>
        <dbReference type="ARBA" id="ARBA00022603"/>
    </source>
</evidence>
<dbReference type="SMART" id="SM00650">
    <property type="entry name" value="rADc"/>
    <property type="match status" value="1"/>
</dbReference>
<dbReference type="CDD" id="cd02440">
    <property type="entry name" value="AdoMet_MTases"/>
    <property type="match status" value="1"/>
</dbReference>
<dbReference type="PANTHER" id="PTHR11727">
    <property type="entry name" value="DIMETHYLADENOSINE TRANSFERASE"/>
    <property type="match status" value="1"/>
</dbReference>
<dbReference type="FunFam" id="3.40.50.150:FF:000023">
    <property type="entry name" value="Ribosomal RNA small subunit methyltransferase A"/>
    <property type="match status" value="1"/>
</dbReference>
<keyword evidence="6" id="KW-0694">RNA-binding</keyword>
<dbReference type="HAMAP" id="MF_00607">
    <property type="entry name" value="16SrRNA_methyltr_A"/>
    <property type="match status" value="1"/>
</dbReference>
<dbReference type="InterPro" id="IPR001737">
    <property type="entry name" value="KsgA/Erm"/>
</dbReference>
<dbReference type="Gene3D" id="1.10.8.100">
    <property type="entry name" value="Ribosomal RNA adenine dimethylase-like, domain 2"/>
    <property type="match status" value="1"/>
</dbReference>
<organism evidence="8">
    <name type="scientific">freshwater metagenome</name>
    <dbReference type="NCBI Taxonomy" id="449393"/>
    <lineage>
        <taxon>unclassified sequences</taxon>
        <taxon>metagenomes</taxon>
        <taxon>ecological metagenomes</taxon>
    </lineage>
</organism>
<keyword evidence="1" id="KW-0963">Cytoplasm</keyword>
<keyword evidence="4" id="KW-0808">Transferase</keyword>
<dbReference type="EMBL" id="CAEZTU010000019">
    <property type="protein sequence ID" value="CAB4576695.1"/>
    <property type="molecule type" value="Genomic_DNA"/>
</dbReference>
<keyword evidence="5" id="KW-0949">S-adenosyl-L-methionine</keyword>
<dbReference type="SUPFAM" id="SSF53335">
    <property type="entry name" value="S-adenosyl-L-methionine-dependent methyltransferases"/>
    <property type="match status" value="1"/>
</dbReference>
<dbReference type="NCBIfam" id="TIGR00755">
    <property type="entry name" value="ksgA"/>
    <property type="match status" value="1"/>
</dbReference>
<gene>
    <name evidence="8" type="ORF">UFOPK1740_00614</name>
</gene>
<dbReference type="InterPro" id="IPR023165">
    <property type="entry name" value="rRNA_Ade_diMease-like_C"/>
</dbReference>
<evidence type="ECO:0000256" key="2">
    <source>
        <dbReference type="ARBA" id="ARBA00022552"/>
    </source>
</evidence>
<feature type="domain" description="Ribosomal RNA adenine methylase transferase N-terminal" evidence="7">
    <location>
        <begin position="36"/>
        <end position="209"/>
    </location>
</feature>
<dbReference type="PROSITE" id="PS51689">
    <property type="entry name" value="SAM_RNA_A_N6_MT"/>
    <property type="match status" value="1"/>
</dbReference>